<comment type="caution">
    <text evidence="2">The sequence shown here is derived from an EMBL/GenBank/DDBJ whole genome shotgun (WGS) entry which is preliminary data.</text>
</comment>
<evidence type="ECO:0000313" key="3">
    <source>
        <dbReference type="Proteomes" id="UP000751518"/>
    </source>
</evidence>
<dbReference type="PANTHER" id="PTHR34293">
    <property type="entry name" value="HTH-TYPE TRANSCRIPTIONAL REGULATOR TRMBL2"/>
    <property type="match status" value="1"/>
</dbReference>
<evidence type="ECO:0000313" key="2">
    <source>
        <dbReference type="EMBL" id="MCA9391777.1"/>
    </source>
</evidence>
<dbReference type="Gene3D" id="1.10.10.10">
    <property type="entry name" value="Winged helix-like DNA-binding domain superfamily/Winged helix DNA-binding domain"/>
    <property type="match status" value="1"/>
</dbReference>
<dbReference type="InterPro" id="IPR036388">
    <property type="entry name" value="WH-like_DNA-bd_sf"/>
</dbReference>
<dbReference type="InterPro" id="IPR051797">
    <property type="entry name" value="TrmB-like"/>
</dbReference>
<evidence type="ECO:0000259" key="1">
    <source>
        <dbReference type="Pfam" id="PF01978"/>
    </source>
</evidence>
<accession>A0A955LK61</accession>
<proteinExistence type="predicted"/>
<dbReference type="Pfam" id="PF01978">
    <property type="entry name" value="TrmB"/>
    <property type="match status" value="1"/>
</dbReference>
<organism evidence="2 3">
    <name type="scientific">candidate division WWE3 bacterium</name>
    <dbReference type="NCBI Taxonomy" id="2053526"/>
    <lineage>
        <taxon>Bacteria</taxon>
        <taxon>Katanobacteria</taxon>
    </lineage>
</organism>
<dbReference type="InterPro" id="IPR002831">
    <property type="entry name" value="Tscrpt_reg_TrmB_N"/>
</dbReference>
<name>A0A955LK61_UNCKA</name>
<dbReference type="CDD" id="cd00090">
    <property type="entry name" value="HTH_ARSR"/>
    <property type="match status" value="1"/>
</dbReference>
<dbReference type="Proteomes" id="UP000751518">
    <property type="component" value="Unassembled WGS sequence"/>
</dbReference>
<dbReference type="AlphaFoldDB" id="A0A955LK61"/>
<reference evidence="2" key="2">
    <citation type="journal article" date="2021" name="Microbiome">
        <title>Successional dynamics and alternative stable states in a saline activated sludge microbial community over 9 years.</title>
        <authorList>
            <person name="Wang Y."/>
            <person name="Ye J."/>
            <person name="Ju F."/>
            <person name="Liu L."/>
            <person name="Boyd J.A."/>
            <person name="Deng Y."/>
            <person name="Parks D.H."/>
            <person name="Jiang X."/>
            <person name="Yin X."/>
            <person name="Woodcroft B.J."/>
            <person name="Tyson G.W."/>
            <person name="Hugenholtz P."/>
            <person name="Polz M.F."/>
            <person name="Zhang T."/>
        </authorList>
    </citation>
    <scope>NUCLEOTIDE SEQUENCE</scope>
    <source>
        <strain evidence="2">HKST-UBA03</strain>
    </source>
</reference>
<dbReference type="EMBL" id="JAGQKZ010000005">
    <property type="protein sequence ID" value="MCA9391777.1"/>
    <property type="molecule type" value="Genomic_DNA"/>
</dbReference>
<gene>
    <name evidence="2" type="ORF">KC614_01045</name>
</gene>
<dbReference type="SUPFAM" id="SSF46785">
    <property type="entry name" value="Winged helix' DNA-binding domain"/>
    <property type="match status" value="1"/>
</dbReference>
<reference evidence="2" key="1">
    <citation type="submission" date="2020-04" db="EMBL/GenBank/DDBJ databases">
        <authorList>
            <person name="Zhang T."/>
        </authorList>
    </citation>
    <scope>NUCLEOTIDE SEQUENCE</scope>
    <source>
        <strain evidence="2">HKST-UBA03</strain>
    </source>
</reference>
<dbReference type="InterPro" id="IPR036390">
    <property type="entry name" value="WH_DNA-bd_sf"/>
</dbReference>
<protein>
    <recommendedName>
        <fullName evidence="1">Transcription regulator TrmB N-terminal domain-containing protein</fullName>
    </recommendedName>
</protein>
<dbReference type="PANTHER" id="PTHR34293:SF1">
    <property type="entry name" value="HTH-TYPE TRANSCRIPTIONAL REGULATOR TRMBL2"/>
    <property type="match status" value="1"/>
</dbReference>
<sequence>MADSSDNTPTNPLTLLKTFGVPEVAAKIYLQLASNPPLSINELSSQLTIPRTTIYDNVEKLIEFKLVERVFKHKSQKIKAYPIDTLQTMVDEQQSKADQLATSLDALKHNLVISPNFNTLTEVRYYQGVKGLEQLMWNTLKAKNDMVGYSTYGRREFVGKAFVKRYVEEFRRKRLKDRVIINPLPDTLDYLKKYVLTGDVHQQSRSPELIRYLGENEIYISGDTTIYNDTFSVAYWLSGEVVGIEIDNKEFVKTQRSIFESLWKTAKPISEVIGKRSSNATVYDSSL</sequence>
<feature type="domain" description="Transcription regulator TrmB N-terminal" evidence="1">
    <location>
        <begin position="16"/>
        <end position="80"/>
    </location>
</feature>
<dbReference type="InterPro" id="IPR011991">
    <property type="entry name" value="ArsR-like_HTH"/>
</dbReference>